<sequence length="139" mass="14855">MRMLFTGCITADAAVREIGGTRKVTGFTVAINDHFKDREGAKKTLTTFIECSYWVNHGLAAYLTRGVVVEIFGRVEAKAWLDSENKPKPYLACTVKDVRLCGTGGNARQEKPGVAALQGAAANEAASGAASTNDDDLPF</sequence>
<gene>
    <name evidence="3" type="ORF">SAMN05192574_105221</name>
</gene>
<dbReference type="Proteomes" id="UP000198942">
    <property type="component" value="Unassembled WGS sequence"/>
</dbReference>
<organism evidence="3 4">
    <name type="scientific">Mucilaginibacter gossypiicola</name>
    <dbReference type="NCBI Taxonomy" id="551995"/>
    <lineage>
        <taxon>Bacteria</taxon>
        <taxon>Pseudomonadati</taxon>
        <taxon>Bacteroidota</taxon>
        <taxon>Sphingobacteriia</taxon>
        <taxon>Sphingobacteriales</taxon>
        <taxon>Sphingobacteriaceae</taxon>
        <taxon>Mucilaginibacter</taxon>
    </lineage>
</organism>
<dbReference type="InterPro" id="IPR000424">
    <property type="entry name" value="Primosome_PriB/ssb"/>
</dbReference>
<evidence type="ECO:0000313" key="4">
    <source>
        <dbReference type="Proteomes" id="UP000198942"/>
    </source>
</evidence>
<keyword evidence="1 2" id="KW-0238">DNA-binding</keyword>
<name>A0A1H8LRU9_9SPHI</name>
<dbReference type="PROSITE" id="PS50935">
    <property type="entry name" value="SSB"/>
    <property type="match status" value="1"/>
</dbReference>
<dbReference type="AlphaFoldDB" id="A0A1H8LRU9"/>
<keyword evidence="4" id="KW-1185">Reference proteome</keyword>
<accession>A0A1H8LRU9</accession>
<evidence type="ECO:0000256" key="1">
    <source>
        <dbReference type="ARBA" id="ARBA00023125"/>
    </source>
</evidence>
<evidence type="ECO:0000313" key="3">
    <source>
        <dbReference type="EMBL" id="SEO07820.1"/>
    </source>
</evidence>
<dbReference type="InterPro" id="IPR012340">
    <property type="entry name" value="NA-bd_OB-fold"/>
</dbReference>
<dbReference type="Pfam" id="PF00436">
    <property type="entry name" value="SSB"/>
    <property type="match status" value="1"/>
</dbReference>
<proteinExistence type="predicted"/>
<dbReference type="SUPFAM" id="SSF50249">
    <property type="entry name" value="Nucleic acid-binding proteins"/>
    <property type="match status" value="1"/>
</dbReference>
<dbReference type="STRING" id="551995.SAMN05192574_105221"/>
<dbReference type="EMBL" id="FOCL01000005">
    <property type="protein sequence ID" value="SEO07820.1"/>
    <property type="molecule type" value="Genomic_DNA"/>
</dbReference>
<reference evidence="4" key="1">
    <citation type="submission" date="2016-10" db="EMBL/GenBank/DDBJ databases">
        <authorList>
            <person name="Varghese N."/>
            <person name="Submissions S."/>
        </authorList>
    </citation>
    <scope>NUCLEOTIDE SEQUENCE [LARGE SCALE GENOMIC DNA]</scope>
    <source>
        <strain evidence="4">Gh-48</strain>
    </source>
</reference>
<dbReference type="Gene3D" id="2.40.50.140">
    <property type="entry name" value="Nucleic acid-binding proteins"/>
    <property type="match status" value="1"/>
</dbReference>
<evidence type="ECO:0000256" key="2">
    <source>
        <dbReference type="PROSITE-ProRule" id="PRU00252"/>
    </source>
</evidence>
<protein>
    <submittedName>
        <fullName evidence="3">Single-strand DNA-binding protein</fullName>
    </submittedName>
</protein>
<dbReference type="GO" id="GO:0003697">
    <property type="term" value="F:single-stranded DNA binding"/>
    <property type="evidence" value="ECO:0007669"/>
    <property type="project" value="InterPro"/>
</dbReference>